<gene>
    <name evidence="3" type="ORF">EJ08DRAFT_701901</name>
</gene>
<proteinExistence type="predicted"/>
<evidence type="ECO:0000313" key="4">
    <source>
        <dbReference type="Proteomes" id="UP000800235"/>
    </source>
</evidence>
<dbReference type="EMBL" id="MU007096">
    <property type="protein sequence ID" value="KAF2421791.1"/>
    <property type="molecule type" value="Genomic_DNA"/>
</dbReference>
<feature type="compositionally biased region" description="Acidic residues" evidence="1">
    <location>
        <begin position="278"/>
        <end position="310"/>
    </location>
</feature>
<sequence length="429" mass="47055">MTSPYLSYITRDSLSYFYSLSFRTTSLPSLAFDRKRKDNSPQRALNSLDSNSSFDILELSPGLSPSSRRPRVGQQEVSGSWSPKEKHITSTSLEKKDPAPLSPPLPLPTPAEPATQDAHGSTPVAALPPSSTTARPIFDSSTTVAPSNISGMSQHYHPSSIVDTELSSASIVRGFSKDRISSSVRSLMQRGPAQNTKLNSSALTSTQPLPKRNATFMLGGSSSEGDERSLESRFQSTSSSLAAALKNELRNSETKKTTSFNDEVATRASQNRPHESEEVFEDTDDEDEDQSESAIENDDGDEEEWEDESEPSSPPNLDKKDMFQRLDSKPNLVSRRSMLTSLMHEEDRSSALIQKSKSHPAIRRSRTTPPNGPLGTSPPRSIAQEPAQPARTRPIIMTTSNSPPTLSPPTTRRNMLSTELTESLRKHLL</sequence>
<feature type="compositionally biased region" description="Basic and acidic residues" evidence="1">
    <location>
        <begin position="83"/>
        <end position="98"/>
    </location>
</feature>
<evidence type="ECO:0000259" key="2">
    <source>
        <dbReference type="Pfam" id="PF11702"/>
    </source>
</evidence>
<dbReference type="GO" id="GO:0006808">
    <property type="term" value="P:regulation of nitrogen utilization"/>
    <property type="evidence" value="ECO:0007669"/>
    <property type="project" value="TreeGrafter"/>
</dbReference>
<feature type="compositionally biased region" description="Polar residues" evidence="1">
    <location>
        <begin position="184"/>
        <end position="208"/>
    </location>
</feature>
<feature type="compositionally biased region" description="Polar residues" evidence="1">
    <location>
        <begin position="412"/>
        <end position="421"/>
    </location>
</feature>
<feature type="region of interest" description="Disordered" evidence="1">
    <location>
        <begin position="184"/>
        <end position="429"/>
    </location>
</feature>
<feature type="compositionally biased region" description="Pro residues" evidence="1">
    <location>
        <begin position="100"/>
        <end position="111"/>
    </location>
</feature>
<dbReference type="AlphaFoldDB" id="A0A9P4TUC5"/>
<dbReference type="GO" id="GO:0031930">
    <property type="term" value="P:mitochondria-nucleus signaling pathway"/>
    <property type="evidence" value="ECO:0007669"/>
    <property type="project" value="TreeGrafter"/>
</dbReference>
<feature type="compositionally biased region" description="Basic and acidic residues" evidence="1">
    <location>
        <begin position="317"/>
        <end position="328"/>
    </location>
</feature>
<dbReference type="OrthoDB" id="5054775at2759"/>
<name>A0A9P4TUC5_9PEZI</name>
<dbReference type="GO" id="GO:0000122">
    <property type="term" value="P:negative regulation of transcription by RNA polymerase II"/>
    <property type="evidence" value="ECO:0007669"/>
    <property type="project" value="TreeGrafter"/>
</dbReference>
<feature type="region of interest" description="Disordered" evidence="1">
    <location>
        <begin position="59"/>
        <end position="137"/>
    </location>
</feature>
<dbReference type="InterPro" id="IPR053043">
    <property type="entry name" value="Ras-cAMP_regulatory"/>
</dbReference>
<organism evidence="3 4">
    <name type="scientific">Tothia fuscella</name>
    <dbReference type="NCBI Taxonomy" id="1048955"/>
    <lineage>
        <taxon>Eukaryota</taxon>
        <taxon>Fungi</taxon>
        <taxon>Dikarya</taxon>
        <taxon>Ascomycota</taxon>
        <taxon>Pezizomycotina</taxon>
        <taxon>Dothideomycetes</taxon>
        <taxon>Pleosporomycetidae</taxon>
        <taxon>Venturiales</taxon>
        <taxon>Cylindrosympodiaceae</taxon>
        <taxon>Tothia</taxon>
    </lineage>
</organism>
<evidence type="ECO:0000256" key="1">
    <source>
        <dbReference type="SAM" id="MobiDB-lite"/>
    </source>
</evidence>
<dbReference type="Pfam" id="PF11702">
    <property type="entry name" value="DUF3295"/>
    <property type="match status" value="1"/>
</dbReference>
<dbReference type="PANTHER" id="PTHR28014">
    <property type="entry name" value="NEGATIVE REGULATOR OF RAS-CAMP PATHWAY"/>
    <property type="match status" value="1"/>
</dbReference>
<keyword evidence="4" id="KW-1185">Reference proteome</keyword>
<feature type="compositionally biased region" description="Polar residues" evidence="1">
    <location>
        <begin position="232"/>
        <end position="241"/>
    </location>
</feature>
<feature type="compositionally biased region" description="Basic residues" evidence="1">
    <location>
        <begin position="356"/>
        <end position="366"/>
    </location>
</feature>
<feature type="compositionally biased region" description="Basic and acidic residues" evidence="1">
    <location>
        <begin position="247"/>
        <end position="256"/>
    </location>
</feature>
<accession>A0A9P4TUC5</accession>
<feature type="domain" description="DUF3295" evidence="2">
    <location>
        <begin position="46"/>
        <end position="429"/>
    </location>
</feature>
<dbReference type="Proteomes" id="UP000800235">
    <property type="component" value="Unassembled WGS sequence"/>
</dbReference>
<reference evidence="3" key="1">
    <citation type="journal article" date="2020" name="Stud. Mycol.">
        <title>101 Dothideomycetes genomes: a test case for predicting lifestyles and emergence of pathogens.</title>
        <authorList>
            <person name="Haridas S."/>
            <person name="Albert R."/>
            <person name="Binder M."/>
            <person name="Bloem J."/>
            <person name="Labutti K."/>
            <person name="Salamov A."/>
            <person name="Andreopoulos B."/>
            <person name="Baker S."/>
            <person name="Barry K."/>
            <person name="Bills G."/>
            <person name="Bluhm B."/>
            <person name="Cannon C."/>
            <person name="Castanera R."/>
            <person name="Culley D."/>
            <person name="Daum C."/>
            <person name="Ezra D."/>
            <person name="Gonzalez J."/>
            <person name="Henrissat B."/>
            <person name="Kuo A."/>
            <person name="Liang C."/>
            <person name="Lipzen A."/>
            <person name="Lutzoni F."/>
            <person name="Magnuson J."/>
            <person name="Mondo S."/>
            <person name="Nolan M."/>
            <person name="Ohm R."/>
            <person name="Pangilinan J."/>
            <person name="Park H.-J."/>
            <person name="Ramirez L."/>
            <person name="Alfaro M."/>
            <person name="Sun H."/>
            <person name="Tritt A."/>
            <person name="Yoshinaga Y."/>
            <person name="Zwiers L.-H."/>
            <person name="Turgeon B."/>
            <person name="Goodwin S."/>
            <person name="Spatafora J."/>
            <person name="Crous P."/>
            <person name="Grigoriev I."/>
        </authorList>
    </citation>
    <scope>NUCLEOTIDE SEQUENCE</scope>
    <source>
        <strain evidence="3">CBS 130266</strain>
    </source>
</reference>
<feature type="compositionally biased region" description="Polar residues" evidence="1">
    <location>
        <begin position="257"/>
        <end position="271"/>
    </location>
</feature>
<evidence type="ECO:0000313" key="3">
    <source>
        <dbReference type="EMBL" id="KAF2421791.1"/>
    </source>
</evidence>
<dbReference type="InterPro" id="IPR021711">
    <property type="entry name" value="DUF3295"/>
</dbReference>
<dbReference type="PANTHER" id="PTHR28014:SF1">
    <property type="entry name" value="NEGATIVE REGULATOR OF RAS-CAMP PATHWAY"/>
    <property type="match status" value="1"/>
</dbReference>
<feature type="compositionally biased region" description="Low complexity" evidence="1">
    <location>
        <begin position="398"/>
        <end position="411"/>
    </location>
</feature>
<comment type="caution">
    <text evidence="3">The sequence shown here is derived from an EMBL/GenBank/DDBJ whole genome shotgun (WGS) entry which is preliminary data.</text>
</comment>
<dbReference type="GO" id="GO:0005737">
    <property type="term" value="C:cytoplasm"/>
    <property type="evidence" value="ECO:0007669"/>
    <property type="project" value="TreeGrafter"/>
</dbReference>
<protein>
    <recommendedName>
        <fullName evidence="2">DUF3295 domain-containing protein</fullName>
    </recommendedName>
</protein>